<dbReference type="PANTHER" id="PTHR43369:SF2">
    <property type="entry name" value="PHOSPHORIBOSYLGLYCINAMIDE FORMYLTRANSFERASE"/>
    <property type="match status" value="1"/>
</dbReference>
<dbReference type="Proteomes" id="UP000503640">
    <property type="component" value="Unassembled WGS sequence"/>
</dbReference>
<dbReference type="GO" id="GO:0005829">
    <property type="term" value="C:cytosol"/>
    <property type="evidence" value="ECO:0007669"/>
    <property type="project" value="TreeGrafter"/>
</dbReference>
<dbReference type="GO" id="GO:0004644">
    <property type="term" value="F:phosphoribosylglycinamide formyltransferase activity"/>
    <property type="evidence" value="ECO:0007669"/>
    <property type="project" value="UniProtKB-UniRule"/>
</dbReference>
<comment type="pathway">
    <text evidence="1 4">Purine metabolism; IMP biosynthesis via de novo pathway; N(2)-formyl-N(1)-(5-phospho-D-ribosyl)glycinamide from N(1)-(5-phospho-D-ribosyl)glycinamide (10-formyl THF route): step 1/1.</text>
</comment>
<dbReference type="EMBL" id="BJTG01000006">
    <property type="protein sequence ID" value="GEJ58028.1"/>
    <property type="molecule type" value="Genomic_DNA"/>
</dbReference>
<feature type="domain" description="Formyl transferase N-terminal" evidence="5">
    <location>
        <begin position="3"/>
        <end position="190"/>
    </location>
</feature>
<keyword evidence="7" id="KW-1185">Reference proteome</keyword>
<dbReference type="EC" id="2.1.2.2" evidence="4"/>
<accession>A0A7I9VP77</accession>
<dbReference type="PANTHER" id="PTHR43369">
    <property type="entry name" value="PHOSPHORIBOSYLGLYCINAMIDE FORMYLTRANSFERASE"/>
    <property type="match status" value="1"/>
</dbReference>
<dbReference type="Pfam" id="PF00551">
    <property type="entry name" value="Formyl_trans_N"/>
    <property type="match status" value="1"/>
</dbReference>
<evidence type="ECO:0000256" key="2">
    <source>
        <dbReference type="ARBA" id="ARBA00022679"/>
    </source>
</evidence>
<dbReference type="InterPro" id="IPR004607">
    <property type="entry name" value="GART"/>
</dbReference>
<proteinExistence type="inferred from homology"/>
<gene>
    <name evidence="4 6" type="primary">purN</name>
    <name evidence="6" type="ORF">AMYX_27690</name>
</gene>
<feature type="binding site" evidence="4">
    <location>
        <begin position="12"/>
        <end position="14"/>
    </location>
    <ligand>
        <name>N(1)-(5-phospho-beta-D-ribosyl)glycinamide</name>
        <dbReference type="ChEBI" id="CHEBI:143788"/>
    </ligand>
</feature>
<comment type="function">
    <text evidence="4">Catalyzes the transfer of a formyl group from 10-formyltetrahydrofolate to 5-phospho-ribosyl-glycinamide (GAR), producing 5-phospho-ribosyl-N-formylglycinamide (FGAR) and tetrahydrofolate.</text>
</comment>
<feature type="binding site" evidence="4">
    <location>
        <position position="65"/>
    </location>
    <ligand>
        <name>(6R)-10-formyltetrahydrofolate</name>
        <dbReference type="ChEBI" id="CHEBI:195366"/>
    </ligand>
</feature>
<reference evidence="7" key="1">
    <citation type="journal article" date="2020" name="Appl. Environ. Microbiol.">
        <title>Diazotrophic Anaeromyxobacter Isolates from Soils.</title>
        <authorList>
            <person name="Masuda Y."/>
            <person name="Yamanaka H."/>
            <person name="Xu Z.X."/>
            <person name="Shiratori Y."/>
            <person name="Aono T."/>
            <person name="Amachi S."/>
            <person name="Senoo K."/>
            <person name="Itoh H."/>
        </authorList>
    </citation>
    <scope>NUCLEOTIDE SEQUENCE [LARGE SCALE GENOMIC DNA]</scope>
    <source>
        <strain evidence="7">R267</strain>
    </source>
</reference>
<dbReference type="NCBIfam" id="TIGR00639">
    <property type="entry name" value="PurN"/>
    <property type="match status" value="1"/>
</dbReference>
<dbReference type="InterPro" id="IPR002376">
    <property type="entry name" value="Formyl_transf_N"/>
</dbReference>
<protein>
    <recommendedName>
        <fullName evidence="4">Phosphoribosylglycinamide formyltransferase</fullName>
        <ecNumber evidence="4">2.1.2.2</ecNumber>
    </recommendedName>
    <alternativeName>
        <fullName evidence="4">5'-phosphoribosylglycinamide transformylase</fullName>
    </alternativeName>
    <alternativeName>
        <fullName evidence="4">GAR transformylase</fullName>
        <shortName evidence="4">GART</shortName>
    </alternativeName>
</protein>
<dbReference type="CDD" id="cd08645">
    <property type="entry name" value="FMT_core_GART"/>
    <property type="match status" value="1"/>
</dbReference>
<evidence type="ECO:0000259" key="5">
    <source>
        <dbReference type="Pfam" id="PF00551"/>
    </source>
</evidence>
<comment type="catalytic activity">
    <reaction evidence="4">
        <text>N(1)-(5-phospho-beta-D-ribosyl)glycinamide + (6R)-10-formyltetrahydrofolate = N(2)-formyl-N(1)-(5-phospho-beta-D-ribosyl)glycinamide + (6S)-5,6,7,8-tetrahydrofolate + H(+)</text>
        <dbReference type="Rhea" id="RHEA:15053"/>
        <dbReference type="ChEBI" id="CHEBI:15378"/>
        <dbReference type="ChEBI" id="CHEBI:57453"/>
        <dbReference type="ChEBI" id="CHEBI:143788"/>
        <dbReference type="ChEBI" id="CHEBI:147286"/>
        <dbReference type="ChEBI" id="CHEBI:195366"/>
        <dbReference type="EC" id="2.1.2.2"/>
    </reaction>
</comment>
<evidence type="ECO:0000256" key="4">
    <source>
        <dbReference type="HAMAP-Rule" id="MF_01930"/>
    </source>
</evidence>
<organism evidence="6 7">
    <name type="scientific">Anaeromyxobacter diazotrophicus</name>
    <dbReference type="NCBI Taxonomy" id="2590199"/>
    <lineage>
        <taxon>Bacteria</taxon>
        <taxon>Pseudomonadati</taxon>
        <taxon>Myxococcota</taxon>
        <taxon>Myxococcia</taxon>
        <taxon>Myxococcales</taxon>
        <taxon>Cystobacterineae</taxon>
        <taxon>Anaeromyxobacteraceae</taxon>
        <taxon>Anaeromyxobacter</taxon>
    </lineage>
</organism>
<feature type="binding site" evidence="4">
    <location>
        <position position="115"/>
    </location>
    <ligand>
        <name>(6R)-10-formyltetrahydrofolate</name>
        <dbReference type="ChEBI" id="CHEBI:195366"/>
    </ligand>
</feature>
<feature type="site" description="Raises pKa of active site His" evidence="4">
    <location>
        <position position="153"/>
    </location>
</feature>
<sequence>MIRLAVLASGGGTNLQALLDACAAGRIDARVAVVLSNVSGAGALARAERAGVATEVLPSKGAADRAAYDAAVVERLARHAPDLVCLAGFMRLLTPTFLRAFGPSPASRGCPRVMNVHPGLLPSFPGLHAQRQALAYGARFAGCTVHFVDEGTDTGPIIAQAVVPVLDGDGEEALAARILAEEHRLYPKAVGWFAAGRLSLEGRRVRVDGARGPELGALRAPWDE</sequence>
<evidence type="ECO:0000256" key="3">
    <source>
        <dbReference type="ARBA" id="ARBA00022755"/>
    </source>
</evidence>
<dbReference type="GO" id="GO:0006189">
    <property type="term" value="P:'de novo' IMP biosynthetic process"/>
    <property type="evidence" value="ECO:0007669"/>
    <property type="project" value="UniProtKB-UniRule"/>
</dbReference>
<evidence type="ECO:0000256" key="1">
    <source>
        <dbReference type="ARBA" id="ARBA00005054"/>
    </source>
</evidence>
<dbReference type="SUPFAM" id="SSF53328">
    <property type="entry name" value="Formyltransferase"/>
    <property type="match status" value="1"/>
</dbReference>
<evidence type="ECO:0000313" key="6">
    <source>
        <dbReference type="EMBL" id="GEJ58028.1"/>
    </source>
</evidence>
<keyword evidence="2 4" id="KW-0808">Transferase</keyword>
<comment type="similarity">
    <text evidence="4">Belongs to the GART family.</text>
</comment>
<dbReference type="InterPro" id="IPR036477">
    <property type="entry name" value="Formyl_transf_N_sf"/>
</dbReference>
<keyword evidence="3 4" id="KW-0658">Purine biosynthesis</keyword>
<feature type="binding site" evidence="4">
    <location>
        <begin position="90"/>
        <end position="93"/>
    </location>
    <ligand>
        <name>(6R)-10-formyltetrahydrofolate</name>
        <dbReference type="ChEBI" id="CHEBI:195366"/>
    </ligand>
</feature>
<dbReference type="HAMAP" id="MF_01930">
    <property type="entry name" value="PurN"/>
    <property type="match status" value="1"/>
</dbReference>
<dbReference type="AlphaFoldDB" id="A0A7I9VP77"/>
<dbReference type="RefSeq" id="WP_176066175.1">
    <property type="nucleotide sequence ID" value="NZ_BJTG01000006.1"/>
</dbReference>
<dbReference type="UniPathway" id="UPA00074">
    <property type="reaction ID" value="UER00126"/>
</dbReference>
<dbReference type="Gene3D" id="3.40.50.170">
    <property type="entry name" value="Formyl transferase, N-terminal domain"/>
    <property type="match status" value="1"/>
</dbReference>
<comment type="caution">
    <text evidence="6">The sequence shown here is derived from an EMBL/GenBank/DDBJ whole genome shotgun (WGS) entry which is preliminary data.</text>
</comment>
<name>A0A7I9VP77_9BACT</name>
<feature type="active site" description="Proton donor" evidence="4">
    <location>
        <position position="117"/>
    </location>
</feature>
<evidence type="ECO:0000313" key="7">
    <source>
        <dbReference type="Proteomes" id="UP000503640"/>
    </source>
</evidence>